<dbReference type="EMBL" id="JADOXO010000104">
    <property type="protein sequence ID" value="KAF9813481.1"/>
    <property type="molecule type" value="Genomic_DNA"/>
</dbReference>
<protein>
    <recommendedName>
        <fullName evidence="3">RNase H type-1 domain-containing protein</fullName>
    </recommendedName>
</protein>
<dbReference type="Proteomes" id="UP000639403">
    <property type="component" value="Unassembled WGS sequence"/>
</dbReference>
<accession>A0A8H7P1M4</accession>
<name>A0A8H7P1M4_9APHY</name>
<sequence>MDGATHIVHGKFGGGKATSFDAEMMGLARGVNEALRNLPAHITQLALCSDVGPSQLAAISACSALRTFLAGNPRHRVLLLWVPAHKNIEPSDFVDELAKAALDGVQPDFVSYSMALARVRARMKSKWDRVALDTNNTAYRGRHLWVAIDPPLHGATAKSTWLLRHAGTSNHNTARAARFLTNHFPCGAYRAKFNIPGSHDCLCGGGLETRDHILFHCPYWIRTKAPTTSQRAAPHDHSSHQLRNQRGWFVDDVLEFLRLNPMVSTFGWSEILAEALADRERGQPHSRANARLLAHMVERVFS</sequence>
<dbReference type="AlphaFoldDB" id="A0A8H7P1M4"/>
<comment type="caution">
    <text evidence="1">The sequence shown here is derived from an EMBL/GenBank/DDBJ whole genome shotgun (WGS) entry which is preliminary data.</text>
</comment>
<reference evidence="1" key="2">
    <citation type="journal article" name="Front. Microbiol.">
        <title>Degradative Capacity of Two Strains of Rhodonia placenta: From Phenotype to Genotype.</title>
        <authorList>
            <person name="Kolle M."/>
            <person name="Horta M.A.C."/>
            <person name="Nowrousian M."/>
            <person name="Ohm R.A."/>
            <person name="Benz J.P."/>
            <person name="Pilgard A."/>
        </authorList>
    </citation>
    <scope>NUCLEOTIDE SEQUENCE</scope>
    <source>
        <strain evidence="1">FPRL280</strain>
    </source>
</reference>
<evidence type="ECO:0008006" key="3">
    <source>
        <dbReference type="Google" id="ProtNLM"/>
    </source>
</evidence>
<dbReference type="InterPro" id="IPR012337">
    <property type="entry name" value="RNaseH-like_sf"/>
</dbReference>
<evidence type="ECO:0000313" key="2">
    <source>
        <dbReference type="Proteomes" id="UP000639403"/>
    </source>
</evidence>
<evidence type="ECO:0000313" key="1">
    <source>
        <dbReference type="EMBL" id="KAF9813481.1"/>
    </source>
</evidence>
<organism evidence="1 2">
    <name type="scientific">Rhodonia placenta</name>
    <dbReference type="NCBI Taxonomy" id="104341"/>
    <lineage>
        <taxon>Eukaryota</taxon>
        <taxon>Fungi</taxon>
        <taxon>Dikarya</taxon>
        <taxon>Basidiomycota</taxon>
        <taxon>Agaricomycotina</taxon>
        <taxon>Agaricomycetes</taxon>
        <taxon>Polyporales</taxon>
        <taxon>Adustoporiaceae</taxon>
        <taxon>Rhodonia</taxon>
    </lineage>
</organism>
<gene>
    <name evidence="1" type="ORF">IEO21_05588</name>
</gene>
<reference evidence="1" key="1">
    <citation type="submission" date="2020-11" db="EMBL/GenBank/DDBJ databases">
        <authorList>
            <person name="Koelle M."/>
            <person name="Horta M.A.C."/>
            <person name="Nowrousian M."/>
            <person name="Ohm R.A."/>
            <person name="Benz P."/>
            <person name="Pilgard A."/>
        </authorList>
    </citation>
    <scope>NUCLEOTIDE SEQUENCE</scope>
    <source>
        <strain evidence="1">FPRL280</strain>
    </source>
</reference>
<proteinExistence type="predicted"/>
<dbReference type="SUPFAM" id="SSF53098">
    <property type="entry name" value="Ribonuclease H-like"/>
    <property type="match status" value="1"/>
</dbReference>